<reference evidence="2 3" key="1">
    <citation type="submission" date="2012-10" db="EMBL/GenBank/DDBJ databases">
        <title>Genome sequencing and analysis of entomopathogenic fungi Beauveria bassiana D1-5.</title>
        <authorList>
            <person name="Li Q."/>
            <person name="Wang L."/>
            <person name="Zhang Z."/>
            <person name="Wang Q."/>
            <person name="Ren J."/>
            <person name="Wang M."/>
            <person name="Xu W."/>
            <person name="Wang J."/>
            <person name="Lu Y."/>
            <person name="Du Q."/>
            <person name="Sun Z."/>
        </authorList>
    </citation>
    <scope>NUCLEOTIDE SEQUENCE [LARGE SCALE GENOMIC DNA]</scope>
    <source>
        <strain evidence="2 3">D1-5</strain>
    </source>
</reference>
<sequence length="294" mass="30949">MKRAHTARGTHRLIAELIAHGRPRSVRGERNRRQRAPDLQREGTANLVRGRGAISDRHGVLGQGRCNRGRPRDEAVCRIHCQGGAVDEGAHGRPDLQVERGRGRSRRRGAVGHCHGIGGQRRLGAGATRQGAGVHREIQPRGQGRGDGIAQLADPTAATHGNHSDTDRFVDQPGPGGEVGASRQGPHDSHLIAAGARLERGQVGRLRGGDGGGAHGHRGDRAVGGDTRDGVIAGTVGDGPLAGRLVAARGIGGRFAERQGERRLREAQPRGGGGLLDDDIDHAQPGLRERRAGP</sequence>
<feature type="region of interest" description="Disordered" evidence="1">
    <location>
        <begin position="253"/>
        <end position="294"/>
    </location>
</feature>
<gene>
    <name evidence="2" type="ORF">BBAD15_g12551</name>
</gene>
<feature type="compositionally biased region" description="Basic and acidic residues" evidence="1">
    <location>
        <begin position="26"/>
        <end position="41"/>
    </location>
</feature>
<feature type="region of interest" description="Disordered" evidence="1">
    <location>
        <begin position="89"/>
        <end position="227"/>
    </location>
</feature>
<dbReference type="AlphaFoldDB" id="A0A0A2VN33"/>
<proteinExistence type="predicted"/>
<protein>
    <submittedName>
        <fullName evidence="2">Uncharacterized protein</fullName>
    </submittedName>
</protein>
<dbReference type="Proteomes" id="UP000030106">
    <property type="component" value="Unassembled WGS sequence"/>
</dbReference>
<evidence type="ECO:0000313" key="3">
    <source>
        <dbReference type="Proteomes" id="UP000030106"/>
    </source>
</evidence>
<accession>A0A0A2VN33</accession>
<feature type="compositionally biased region" description="Basic and acidic residues" evidence="1">
    <location>
        <begin position="89"/>
        <end position="102"/>
    </location>
</feature>
<comment type="caution">
    <text evidence="2">The sequence shown here is derived from an EMBL/GenBank/DDBJ whole genome shotgun (WGS) entry which is preliminary data.</text>
</comment>
<feature type="compositionally biased region" description="Basic and acidic residues" evidence="1">
    <location>
        <begin position="255"/>
        <end position="268"/>
    </location>
</feature>
<dbReference type="HOGENOM" id="CLU_946607_0_0_1"/>
<organism evidence="2 3">
    <name type="scientific">Beauveria bassiana D1-5</name>
    <dbReference type="NCBI Taxonomy" id="1245745"/>
    <lineage>
        <taxon>Eukaryota</taxon>
        <taxon>Fungi</taxon>
        <taxon>Dikarya</taxon>
        <taxon>Ascomycota</taxon>
        <taxon>Pezizomycotina</taxon>
        <taxon>Sordariomycetes</taxon>
        <taxon>Hypocreomycetidae</taxon>
        <taxon>Hypocreales</taxon>
        <taxon>Cordycipitaceae</taxon>
        <taxon>Beauveria</taxon>
    </lineage>
</organism>
<feature type="compositionally biased region" description="Basic and acidic residues" evidence="1">
    <location>
        <begin position="217"/>
        <end position="227"/>
    </location>
</feature>
<evidence type="ECO:0000313" key="2">
    <source>
        <dbReference type="EMBL" id="KGQ02239.1"/>
    </source>
</evidence>
<evidence type="ECO:0000256" key="1">
    <source>
        <dbReference type="SAM" id="MobiDB-lite"/>
    </source>
</evidence>
<dbReference type="EMBL" id="ANFO01001725">
    <property type="protein sequence ID" value="KGQ02239.1"/>
    <property type="molecule type" value="Genomic_DNA"/>
</dbReference>
<name>A0A0A2VN33_BEABA</name>
<feature type="region of interest" description="Disordered" evidence="1">
    <location>
        <begin position="22"/>
        <end position="41"/>
    </location>
</feature>